<evidence type="ECO:0000313" key="3">
    <source>
        <dbReference type="Proteomes" id="UP001178461"/>
    </source>
</evidence>
<dbReference type="Proteomes" id="UP001178461">
    <property type="component" value="Chromosome 17"/>
</dbReference>
<evidence type="ECO:0000313" key="2">
    <source>
        <dbReference type="EMBL" id="CAI5796745.1"/>
    </source>
</evidence>
<gene>
    <name evidence="2" type="ORF">PODLI_1B012584</name>
</gene>
<evidence type="ECO:0000256" key="1">
    <source>
        <dbReference type="SAM" id="MobiDB-lite"/>
    </source>
</evidence>
<name>A0AA35LI65_9SAUR</name>
<protein>
    <submittedName>
        <fullName evidence="2">Uncharacterized protein</fullName>
    </submittedName>
</protein>
<accession>A0AA35LI65</accession>
<feature type="region of interest" description="Disordered" evidence="1">
    <location>
        <begin position="1"/>
        <end position="41"/>
    </location>
</feature>
<sequence length="105" mass="11251">MNSHFRGTYKKGYLRETKGPGRKSYTNQERIPQETAPYTPPFGNSCSPAGVRCLTLLSFGPHQQGQEEGLAAQDLHTHCPGLYPGEGTVVPLDANGICSGAPFAS</sequence>
<dbReference type="AlphaFoldDB" id="A0AA35LI65"/>
<reference evidence="2" key="1">
    <citation type="submission" date="2022-12" db="EMBL/GenBank/DDBJ databases">
        <authorList>
            <person name="Alioto T."/>
            <person name="Alioto T."/>
            <person name="Gomez Garrido J."/>
        </authorList>
    </citation>
    <scope>NUCLEOTIDE SEQUENCE</scope>
</reference>
<keyword evidence="3" id="KW-1185">Reference proteome</keyword>
<proteinExistence type="predicted"/>
<organism evidence="2 3">
    <name type="scientific">Podarcis lilfordi</name>
    <name type="common">Lilford's wall lizard</name>
    <dbReference type="NCBI Taxonomy" id="74358"/>
    <lineage>
        <taxon>Eukaryota</taxon>
        <taxon>Metazoa</taxon>
        <taxon>Chordata</taxon>
        <taxon>Craniata</taxon>
        <taxon>Vertebrata</taxon>
        <taxon>Euteleostomi</taxon>
        <taxon>Lepidosauria</taxon>
        <taxon>Squamata</taxon>
        <taxon>Bifurcata</taxon>
        <taxon>Unidentata</taxon>
        <taxon>Episquamata</taxon>
        <taxon>Laterata</taxon>
        <taxon>Lacertibaenia</taxon>
        <taxon>Lacertidae</taxon>
        <taxon>Podarcis</taxon>
    </lineage>
</organism>
<dbReference type="EMBL" id="OX395142">
    <property type="protein sequence ID" value="CAI5796745.1"/>
    <property type="molecule type" value="Genomic_DNA"/>
</dbReference>